<evidence type="ECO:0000313" key="2">
    <source>
        <dbReference type="EMBL" id="CAB4776016.1"/>
    </source>
</evidence>
<dbReference type="NCBIfam" id="NF040618">
    <property type="entry name" value="PPA1309_fam"/>
    <property type="match status" value="1"/>
</dbReference>
<dbReference type="AlphaFoldDB" id="A0A6J6VXD5"/>
<evidence type="ECO:0000313" key="3">
    <source>
        <dbReference type="EMBL" id="CAB4895439.1"/>
    </source>
</evidence>
<evidence type="ECO:0000313" key="1">
    <source>
        <dbReference type="EMBL" id="CAB4704947.1"/>
    </source>
</evidence>
<dbReference type="EMBL" id="CAFBQA010000067">
    <property type="protein sequence ID" value="CAB5040546.1"/>
    <property type="molecule type" value="Genomic_DNA"/>
</dbReference>
<dbReference type="EMBL" id="CAEZXW010000045">
    <property type="protein sequence ID" value="CAB4704947.1"/>
    <property type="molecule type" value="Genomic_DNA"/>
</dbReference>
<reference evidence="2" key="1">
    <citation type="submission" date="2020-05" db="EMBL/GenBank/DDBJ databases">
        <authorList>
            <person name="Chiriac C."/>
            <person name="Salcher M."/>
            <person name="Ghai R."/>
            <person name="Kavagutti S V."/>
        </authorList>
    </citation>
    <scope>NUCLEOTIDE SEQUENCE</scope>
</reference>
<evidence type="ECO:0000313" key="5">
    <source>
        <dbReference type="EMBL" id="CAB5045257.1"/>
    </source>
</evidence>
<dbReference type="EMBL" id="CAFBQF010000007">
    <property type="protein sequence ID" value="CAB5045257.1"/>
    <property type="molecule type" value="Genomic_DNA"/>
</dbReference>
<name>A0A6J6VXD5_9ZZZZ</name>
<evidence type="ECO:0000313" key="4">
    <source>
        <dbReference type="EMBL" id="CAB5040546.1"/>
    </source>
</evidence>
<protein>
    <submittedName>
        <fullName evidence="2">Unannotated protein</fullName>
    </submittedName>
</protein>
<dbReference type="EMBL" id="CAEZZQ010000047">
    <property type="protein sequence ID" value="CAB4776016.1"/>
    <property type="molecule type" value="Genomic_DNA"/>
</dbReference>
<dbReference type="EMBL" id="CAFBMD010000038">
    <property type="protein sequence ID" value="CAB4895439.1"/>
    <property type="molecule type" value="Genomic_DNA"/>
</dbReference>
<dbReference type="InterPro" id="IPR047681">
    <property type="entry name" value="PPA1309-like"/>
</dbReference>
<organism evidence="2">
    <name type="scientific">freshwater metagenome</name>
    <dbReference type="NCBI Taxonomy" id="449393"/>
    <lineage>
        <taxon>unclassified sequences</taxon>
        <taxon>metagenomes</taxon>
        <taxon>ecological metagenomes</taxon>
    </lineage>
</organism>
<sequence length="172" mass="18570">MTRPMSALKETVLEIERECAKAGWSRGIVLYALVPTADVIESAPEMAAALADKSPTSLTAIEQEDVELTGTIEDFLGTISWSAEVFGAALVLERLIVNEEPPVEFEGELSEAALAEWVAEHGQEVRMVVGVLRDGSQECAMRMRAYDDENAIMAGPELLPGMAEALALTFAE</sequence>
<accession>A0A6J6VXD5</accession>
<proteinExistence type="predicted"/>
<gene>
    <name evidence="1" type="ORF">UFOPK2593_00831</name>
    <name evidence="2" type="ORF">UFOPK2894_00871</name>
    <name evidence="3" type="ORF">UFOPK3492_00653</name>
    <name evidence="4" type="ORF">UFOPK4234_01135</name>
    <name evidence="5" type="ORF">UFOPK4295_00233</name>
</gene>